<dbReference type="SMART" id="SM00409">
    <property type="entry name" value="IG"/>
    <property type="match status" value="1"/>
</dbReference>
<dbReference type="InterPro" id="IPR036179">
    <property type="entry name" value="Ig-like_dom_sf"/>
</dbReference>
<protein>
    <recommendedName>
        <fullName evidence="2">Ig-like domain-containing protein</fullName>
    </recommendedName>
</protein>
<dbReference type="Pfam" id="PF00047">
    <property type="entry name" value="ig"/>
    <property type="match status" value="1"/>
</dbReference>
<evidence type="ECO:0000313" key="4">
    <source>
        <dbReference type="Proteomes" id="UP000314986"/>
    </source>
</evidence>
<keyword evidence="1" id="KW-0393">Immunoglobulin domain</keyword>
<evidence type="ECO:0000259" key="2">
    <source>
        <dbReference type="PROSITE" id="PS50835"/>
    </source>
</evidence>
<dbReference type="SUPFAM" id="SSF48726">
    <property type="entry name" value="Immunoglobulin"/>
    <property type="match status" value="1"/>
</dbReference>
<dbReference type="PANTHER" id="PTHR14334">
    <property type="entry name" value="B-CELL ANTIGEN RECEPTOR COMPLEX-ASSOCIATED PROTEIN"/>
    <property type="match status" value="1"/>
</dbReference>
<accession>A0A4W3H5U4</accession>
<dbReference type="PROSITE" id="PS50835">
    <property type="entry name" value="IG_LIKE"/>
    <property type="match status" value="1"/>
</dbReference>
<dbReference type="GO" id="GO:0009897">
    <property type="term" value="C:external side of plasma membrane"/>
    <property type="evidence" value="ECO:0007669"/>
    <property type="project" value="TreeGrafter"/>
</dbReference>
<reference evidence="3" key="4">
    <citation type="submission" date="2025-08" db="UniProtKB">
        <authorList>
            <consortium name="Ensembl"/>
        </authorList>
    </citation>
    <scope>IDENTIFICATION</scope>
</reference>
<dbReference type="CDD" id="cd00099">
    <property type="entry name" value="IgV"/>
    <property type="match status" value="1"/>
</dbReference>
<feature type="domain" description="Ig-like" evidence="2">
    <location>
        <begin position="7"/>
        <end position="109"/>
    </location>
</feature>
<dbReference type="InterPro" id="IPR007110">
    <property type="entry name" value="Ig-like_dom"/>
</dbReference>
<dbReference type="InterPro" id="IPR013783">
    <property type="entry name" value="Ig-like_fold"/>
</dbReference>
<proteinExistence type="predicted"/>
<dbReference type="InParanoid" id="A0A4W3H5U4"/>
<dbReference type="GO" id="GO:0030183">
    <property type="term" value="P:B cell differentiation"/>
    <property type="evidence" value="ECO:0007669"/>
    <property type="project" value="TreeGrafter"/>
</dbReference>
<reference evidence="3" key="5">
    <citation type="submission" date="2025-09" db="UniProtKB">
        <authorList>
            <consortium name="Ensembl"/>
        </authorList>
    </citation>
    <scope>IDENTIFICATION</scope>
</reference>
<dbReference type="AlphaFoldDB" id="A0A4W3H5U4"/>
<dbReference type="InterPro" id="IPR003599">
    <property type="entry name" value="Ig_sub"/>
</dbReference>
<keyword evidence="4" id="KW-1185">Reference proteome</keyword>
<reference evidence="4" key="2">
    <citation type="journal article" date="2007" name="PLoS Biol.">
        <title>Survey sequencing and comparative analysis of the elephant shark (Callorhinchus milii) genome.</title>
        <authorList>
            <person name="Venkatesh B."/>
            <person name="Kirkness E.F."/>
            <person name="Loh Y.H."/>
            <person name="Halpern A.L."/>
            <person name="Lee A.P."/>
            <person name="Johnson J."/>
            <person name="Dandona N."/>
            <person name="Viswanathan L.D."/>
            <person name="Tay A."/>
            <person name="Venter J.C."/>
            <person name="Strausberg R.L."/>
            <person name="Brenner S."/>
        </authorList>
    </citation>
    <scope>NUCLEOTIDE SEQUENCE [LARGE SCALE GENOMIC DNA]</scope>
</reference>
<dbReference type="GeneTree" id="ENSGT00970000196760"/>
<dbReference type="GO" id="GO:0019815">
    <property type="term" value="C:B cell receptor complex"/>
    <property type="evidence" value="ECO:0007669"/>
    <property type="project" value="TreeGrafter"/>
</dbReference>
<organism evidence="3 4">
    <name type="scientific">Callorhinchus milii</name>
    <name type="common">Ghost shark</name>
    <dbReference type="NCBI Taxonomy" id="7868"/>
    <lineage>
        <taxon>Eukaryota</taxon>
        <taxon>Metazoa</taxon>
        <taxon>Chordata</taxon>
        <taxon>Craniata</taxon>
        <taxon>Vertebrata</taxon>
        <taxon>Chondrichthyes</taxon>
        <taxon>Holocephali</taxon>
        <taxon>Chimaeriformes</taxon>
        <taxon>Callorhinchidae</taxon>
        <taxon>Callorhinchus</taxon>
    </lineage>
</organism>
<reference evidence="4" key="1">
    <citation type="journal article" date="2006" name="Science">
        <title>Ancient noncoding elements conserved in the human genome.</title>
        <authorList>
            <person name="Venkatesh B."/>
            <person name="Kirkness E.F."/>
            <person name="Loh Y.H."/>
            <person name="Halpern A.L."/>
            <person name="Lee A.P."/>
            <person name="Johnson J."/>
            <person name="Dandona N."/>
            <person name="Viswanathan L.D."/>
            <person name="Tay A."/>
            <person name="Venter J.C."/>
            <person name="Strausberg R.L."/>
            <person name="Brenner S."/>
        </authorList>
    </citation>
    <scope>NUCLEOTIDE SEQUENCE [LARGE SCALE GENOMIC DNA]</scope>
</reference>
<dbReference type="PANTHER" id="PTHR14334:SF2">
    <property type="entry name" value="B-CELL ANTIGEN RECEPTOR COMPLEX-ASSOCIATED PROTEIN BETA CHAIN"/>
    <property type="match status" value="1"/>
</dbReference>
<sequence length="136" mass="15285">LLWELLPQVFAGDASVKVTQYPTATTALRGENVKFTCRVVNAQQSSDITVFWWKRGESQYLNTKPDNRKIFNSQTFQVLNVTFHDSGVYLCAVIQLGKAVGNGTGSRLTVHGNIAVWLSVQYHLKVFKYHCTFGDV</sequence>
<dbReference type="Gene3D" id="2.60.40.10">
    <property type="entry name" value="Immunoglobulins"/>
    <property type="match status" value="1"/>
</dbReference>
<evidence type="ECO:0000313" key="3">
    <source>
        <dbReference type="Ensembl" id="ENSCMIP00000010720.1"/>
    </source>
</evidence>
<dbReference type="InterPro" id="IPR013151">
    <property type="entry name" value="Immunoglobulin_dom"/>
</dbReference>
<reference evidence="4" key="3">
    <citation type="journal article" date="2014" name="Nature">
        <title>Elephant shark genome provides unique insights into gnathostome evolution.</title>
        <authorList>
            <consortium name="International Elephant Shark Genome Sequencing Consortium"/>
            <person name="Venkatesh B."/>
            <person name="Lee A.P."/>
            <person name="Ravi V."/>
            <person name="Maurya A.K."/>
            <person name="Lian M.M."/>
            <person name="Swann J.B."/>
            <person name="Ohta Y."/>
            <person name="Flajnik M.F."/>
            <person name="Sutoh Y."/>
            <person name="Kasahara M."/>
            <person name="Hoon S."/>
            <person name="Gangu V."/>
            <person name="Roy S.W."/>
            <person name="Irimia M."/>
            <person name="Korzh V."/>
            <person name="Kondrychyn I."/>
            <person name="Lim Z.W."/>
            <person name="Tay B.H."/>
            <person name="Tohari S."/>
            <person name="Kong K.W."/>
            <person name="Ho S."/>
            <person name="Lorente-Galdos B."/>
            <person name="Quilez J."/>
            <person name="Marques-Bonet T."/>
            <person name="Raney B.J."/>
            <person name="Ingham P.W."/>
            <person name="Tay A."/>
            <person name="Hillier L.W."/>
            <person name="Minx P."/>
            <person name="Boehm T."/>
            <person name="Wilson R.K."/>
            <person name="Brenner S."/>
            <person name="Warren W.C."/>
        </authorList>
    </citation>
    <scope>NUCLEOTIDE SEQUENCE [LARGE SCALE GENOMIC DNA]</scope>
</reference>
<evidence type="ECO:0000256" key="1">
    <source>
        <dbReference type="ARBA" id="ARBA00023319"/>
    </source>
</evidence>
<name>A0A4W3H5U4_CALMI</name>
<dbReference type="GO" id="GO:0050853">
    <property type="term" value="P:B cell receptor signaling pathway"/>
    <property type="evidence" value="ECO:0007669"/>
    <property type="project" value="TreeGrafter"/>
</dbReference>
<dbReference type="Proteomes" id="UP000314986">
    <property type="component" value="Unassembled WGS sequence"/>
</dbReference>
<dbReference type="Ensembl" id="ENSCMIT00000010997.1">
    <property type="protein sequence ID" value="ENSCMIP00000010720.1"/>
    <property type="gene ID" value="ENSCMIG00000005651.1"/>
</dbReference>